<evidence type="ECO:0000313" key="7">
    <source>
        <dbReference type="Proteomes" id="UP000800038"/>
    </source>
</evidence>
<dbReference type="EMBL" id="ML976165">
    <property type="protein sequence ID" value="KAF1936870.1"/>
    <property type="molecule type" value="Genomic_DNA"/>
</dbReference>
<name>A0A6A5SB31_9PLEO</name>
<dbReference type="SMART" id="SM00226">
    <property type="entry name" value="LMWPc"/>
    <property type="match status" value="1"/>
</dbReference>
<reference evidence="6" key="1">
    <citation type="journal article" date="2020" name="Stud. Mycol.">
        <title>101 Dothideomycetes genomes: a test case for predicting lifestyles and emergence of pathogens.</title>
        <authorList>
            <person name="Haridas S."/>
            <person name="Albert R."/>
            <person name="Binder M."/>
            <person name="Bloem J."/>
            <person name="Labutti K."/>
            <person name="Salamov A."/>
            <person name="Andreopoulos B."/>
            <person name="Baker S."/>
            <person name="Barry K."/>
            <person name="Bills G."/>
            <person name="Bluhm B."/>
            <person name="Cannon C."/>
            <person name="Castanera R."/>
            <person name="Culley D."/>
            <person name="Daum C."/>
            <person name="Ezra D."/>
            <person name="Gonzalez J."/>
            <person name="Henrissat B."/>
            <person name="Kuo A."/>
            <person name="Liang C."/>
            <person name="Lipzen A."/>
            <person name="Lutzoni F."/>
            <person name="Magnuson J."/>
            <person name="Mondo S."/>
            <person name="Nolan M."/>
            <person name="Ohm R."/>
            <person name="Pangilinan J."/>
            <person name="Park H.-J."/>
            <person name="Ramirez L."/>
            <person name="Alfaro M."/>
            <person name="Sun H."/>
            <person name="Tritt A."/>
            <person name="Yoshinaga Y."/>
            <person name="Zwiers L.-H."/>
            <person name="Turgeon B."/>
            <person name="Goodwin S."/>
            <person name="Spatafora J."/>
            <person name="Crous P."/>
            <person name="Grigoriev I."/>
        </authorList>
    </citation>
    <scope>NUCLEOTIDE SEQUENCE</scope>
    <source>
        <strain evidence="6">CBS 161.51</strain>
    </source>
</reference>
<accession>A0A6A5SB31</accession>
<feature type="active site" description="Proton donor" evidence="4">
    <location>
        <position position="128"/>
    </location>
</feature>
<evidence type="ECO:0000256" key="2">
    <source>
        <dbReference type="ARBA" id="ARBA00022801"/>
    </source>
</evidence>
<comment type="similarity">
    <text evidence="1">Belongs to the low molecular weight phosphotyrosine protein phosphatase family.</text>
</comment>
<dbReference type="GO" id="GO:0004725">
    <property type="term" value="F:protein tyrosine phosphatase activity"/>
    <property type="evidence" value="ECO:0007669"/>
    <property type="project" value="InterPro"/>
</dbReference>
<organism evidence="6 7">
    <name type="scientific">Clathrospora elynae</name>
    <dbReference type="NCBI Taxonomy" id="706981"/>
    <lineage>
        <taxon>Eukaryota</taxon>
        <taxon>Fungi</taxon>
        <taxon>Dikarya</taxon>
        <taxon>Ascomycota</taxon>
        <taxon>Pezizomycotina</taxon>
        <taxon>Dothideomycetes</taxon>
        <taxon>Pleosporomycetidae</taxon>
        <taxon>Pleosporales</taxon>
        <taxon>Diademaceae</taxon>
        <taxon>Clathrospora</taxon>
    </lineage>
</organism>
<dbReference type="InterPro" id="IPR023485">
    <property type="entry name" value="Ptyr_pPase"/>
</dbReference>
<sequence>MAEGVFQSLTQPSSSMPHPLISRIDSCGTGAYHIGSPPDSRTMATLAKNGITTYKHSARKFSPRTDFSEFDYILAMDDENLEDLERLREREVKRKGDGEGVGRVMLFGEFGGRRRKGNGKELGEEVEDPYYGGDGGFTVAYEQSVTFGKVFLERLERGELS</sequence>
<dbReference type="PANTHER" id="PTHR11717">
    <property type="entry name" value="LOW MOLECULAR WEIGHT PROTEIN TYROSINE PHOSPHATASE"/>
    <property type="match status" value="1"/>
</dbReference>
<evidence type="ECO:0000259" key="5">
    <source>
        <dbReference type="SMART" id="SM00226"/>
    </source>
</evidence>
<evidence type="ECO:0000256" key="1">
    <source>
        <dbReference type="ARBA" id="ARBA00011063"/>
    </source>
</evidence>
<keyword evidence="2" id="KW-0378">Hydrolase</keyword>
<evidence type="ECO:0000256" key="3">
    <source>
        <dbReference type="ARBA" id="ARBA00022912"/>
    </source>
</evidence>
<dbReference type="CDD" id="cd16343">
    <property type="entry name" value="LMWPTP"/>
    <property type="match status" value="1"/>
</dbReference>
<dbReference type="OrthoDB" id="3388at2759"/>
<keyword evidence="7" id="KW-1185">Reference proteome</keyword>
<evidence type="ECO:0000313" key="6">
    <source>
        <dbReference type="EMBL" id="KAF1936870.1"/>
    </source>
</evidence>
<dbReference type="SUPFAM" id="SSF52788">
    <property type="entry name" value="Phosphotyrosine protein phosphatases I"/>
    <property type="match status" value="1"/>
</dbReference>
<dbReference type="Gene3D" id="3.40.50.2300">
    <property type="match status" value="1"/>
</dbReference>
<protein>
    <submittedName>
        <fullName evidence="6">Phosphotyrosine protein phosphatases I</fullName>
    </submittedName>
</protein>
<dbReference type="PRINTS" id="PR00719">
    <property type="entry name" value="LMWPTPASE"/>
</dbReference>
<dbReference type="InterPro" id="IPR017867">
    <property type="entry name" value="Tyr_phospatase_low_mol_wt"/>
</dbReference>
<dbReference type="PANTHER" id="PTHR11717:SF7">
    <property type="entry name" value="LOW MOLECULAR WEIGHT PHOSPHOTYROSINE PROTEIN PHOSPHATASE"/>
    <property type="match status" value="1"/>
</dbReference>
<feature type="domain" description="Phosphotyrosine protein phosphatase I" evidence="5">
    <location>
        <begin position="1"/>
        <end position="154"/>
    </location>
</feature>
<dbReference type="InterPro" id="IPR050438">
    <property type="entry name" value="LMW_PTPase"/>
</dbReference>
<dbReference type="AlphaFoldDB" id="A0A6A5SB31"/>
<dbReference type="InterPro" id="IPR036196">
    <property type="entry name" value="Ptyr_pPase_sf"/>
</dbReference>
<dbReference type="Proteomes" id="UP000800038">
    <property type="component" value="Unassembled WGS sequence"/>
</dbReference>
<evidence type="ECO:0000256" key="4">
    <source>
        <dbReference type="PIRSR" id="PIRSR617867-1"/>
    </source>
</evidence>
<dbReference type="Pfam" id="PF01451">
    <property type="entry name" value="LMWPc"/>
    <property type="match status" value="1"/>
</dbReference>
<keyword evidence="3" id="KW-0904">Protein phosphatase</keyword>
<proteinExistence type="inferred from homology"/>
<gene>
    <name evidence="6" type="ORF">EJ02DRAFT_459172</name>
</gene>